<dbReference type="Pfam" id="PF13566">
    <property type="entry name" value="DUF4130"/>
    <property type="match status" value="1"/>
</dbReference>
<organism evidence="2 3">
    <name type="scientific">Ottowia flava</name>
    <dbReference type="NCBI Taxonomy" id="2675430"/>
    <lineage>
        <taxon>Bacteria</taxon>
        <taxon>Pseudomonadati</taxon>
        <taxon>Pseudomonadota</taxon>
        <taxon>Betaproteobacteria</taxon>
        <taxon>Burkholderiales</taxon>
        <taxon>Comamonadaceae</taxon>
        <taxon>Ottowia</taxon>
    </lineage>
</organism>
<protein>
    <submittedName>
        <fullName evidence="2">TIGR03915 family putative DNA repair protein</fullName>
    </submittedName>
</protein>
<dbReference type="InterPro" id="IPR023875">
    <property type="entry name" value="DNA_repair_put"/>
</dbReference>
<keyword evidence="3" id="KW-1185">Reference proteome</keyword>
<dbReference type="InterPro" id="IPR025404">
    <property type="entry name" value="DUF4130"/>
</dbReference>
<evidence type="ECO:0000259" key="1">
    <source>
        <dbReference type="Pfam" id="PF13566"/>
    </source>
</evidence>
<dbReference type="Proteomes" id="UP001597304">
    <property type="component" value="Unassembled WGS sequence"/>
</dbReference>
<feature type="domain" description="DUF4130" evidence="1">
    <location>
        <begin position="117"/>
        <end position="274"/>
    </location>
</feature>
<proteinExistence type="predicted"/>
<dbReference type="RefSeq" id="WP_147911515.1">
    <property type="nucleotide sequence ID" value="NZ_JBHUEJ010000019.1"/>
</dbReference>
<evidence type="ECO:0000313" key="3">
    <source>
        <dbReference type="Proteomes" id="UP001597304"/>
    </source>
</evidence>
<evidence type="ECO:0000313" key="2">
    <source>
        <dbReference type="EMBL" id="MFD1710976.1"/>
    </source>
</evidence>
<accession>A0ABW4KUU0</accession>
<gene>
    <name evidence="2" type="ORF">ACFSF0_10190</name>
</gene>
<reference evidence="3" key="1">
    <citation type="journal article" date="2019" name="Int. J. Syst. Evol. Microbiol.">
        <title>The Global Catalogue of Microorganisms (GCM) 10K type strain sequencing project: providing services to taxonomists for standard genome sequencing and annotation.</title>
        <authorList>
            <consortium name="The Broad Institute Genomics Platform"/>
            <consortium name="The Broad Institute Genome Sequencing Center for Infectious Disease"/>
            <person name="Wu L."/>
            <person name="Ma J."/>
        </authorList>
    </citation>
    <scope>NUCLEOTIDE SEQUENCE [LARGE SCALE GENOMIC DNA]</scope>
    <source>
        <strain evidence="3">LMG 29247</strain>
    </source>
</reference>
<comment type="caution">
    <text evidence="2">The sequence shown here is derived from an EMBL/GenBank/DDBJ whole genome shotgun (WGS) entry which is preliminary data.</text>
</comment>
<dbReference type="EMBL" id="JBHUEJ010000019">
    <property type="protein sequence ID" value="MFD1710976.1"/>
    <property type="molecule type" value="Genomic_DNA"/>
</dbReference>
<name>A0ABW4KUU0_9BURK</name>
<dbReference type="NCBIfam" id="TIGR03915">
    <property type="entry name" value="SAM_7_link_chp"/>
    <property type="match status" value="1"/>
</dbReference>
<sequence>MVTDDATLVIELAGPTDWAGFRQACRVLLAEGVPPEQVRWRWGTADDHDAGDPVATPAAPAHADLFSANASASVTGRALTPRDLDRVPLRADQRPLRLSREQLRTLQGASLHRDAGRFELCHRWLHRTHADPRLRQDVLDADWRQLERMAHAVGRDIHKMHAFVRFRPTRRPGEPDLQVAWFEPAHHIVLAAAPFFVRRFANQRWSILTPDLCVAWDGEQLQTAPGARRADAPPADAGEALWLAYYASTFNPARLKDQAMRREMPRRYWANLPEAVLISTLVQQARARTGRMLNDAARDGPAP</sequence>